<dbReference type="RefSeq" id="WP_251936587.1">
    <property type="nucleotide sequence ID" value="NZ_CP098747.1"/>
</dbReference>
<keyword evidence="8" id="KW-1185">Reference proteome</keyword>
<evidence type="ECO:0000313" key="8">
    <source>
        <dbReference type="Proteomes" id="UP001056291"/>
    </source>
</evidence>
<evidence type="ECO:0000259" key="6">
    <source>
        <dbReference type="Pfam" id="PF04357"/>
    </source>
</evidence>
<keyword evidence="3 5" id="KW-1133">Transmembrane helix</keyword>
<gene>
    <name evidence="7" type="ORF">NBZ79_06540</name>
</gene>
<dbReference type="InterPro" id="IPR007452">
    <property type="entry name" value="TamB_C"/>
</dbReference>
<organism evidence="7 8">
    <name type="scientific">Sneathiella marina</name>
    <dbReference type="NCBI Taxonomy" id="2950108"/>
    <lineage>
        <taxon>Bacteria</taxon>
        <taxon>Pseudomonadati</taxon>
        <taxon>Pseudomonadota</taxon>
        <taxon>Alphaproteobacteria</taxon>
        <taxon>Sneathiellales</taxon>
        <taxon>Sneathiellaceae</taxon>
        <taxon>Sneathiella</taxon>
    </lineage>
</organism>
<dbReference type="Pfam" id="PF04357">
    <property type="entry name" value="TamB"/>
    <property type="match status" value="1"/>
</dbReference>
<evidence type="ECO:0000256" key="1">
    <source>
        <dbReference type="ARBA" id="ARBA00004167"/>
    </source>
</evidence>
<evidence type="ECO:0000256" key="3">
    <source>
        <dbReference type="ARBA" id="ARBA00022989"/>
    </source>
</evidence>
<feature type="transmembrane region" description="Helical" evidence="5">
    <location>
        <begin position="12"/>
        <end position="32"/>
    </location>
</feature>
<keyword evidence="2 5" id="KW-0812">Transmembrane</keyword>
<evidence type="ECO:0000256" key="4">
    <source>
        <dbReference type="ARBA" id="ARBA00023136"/>
    </source>
</evidence>
<evidence type="ECO:0000313" key="7">
    <source>
        <dbReference type="EMBL" id="USG62633.1"/>
    </source>
</evidence>
<evidence type="ECO:0000256" key="2">
    <source>
        <dbReference type="ARBA" id="ARBA00022692"/>
    </source>
</evidence>
<comment type="subcellular location">
    <subcellularLocation>
        <location evidence="1">Membrane</location>
        <topology evidence="1">Single-pass membrane protein</topology>
    </subcellularLocation>
</comment>
<feature type="domain" description="Translocation and assembly module TamB C-terminal" evidence="6">
    <location>
        <begin position="1105"/>
        <end position="1451"/>
    </location>
</feature>
<dbReference type="EMBL" id="CP098747">
    <property type="protein sequence ID" value="USG62633.1"/>
    <property type="molecule type" value="Genomic_DNA"/>
</dbReference>
<protein>
    <submittedName>
        <fullName evidence="7">Translocation/assembly module TamB domain-containing protein</fullName>
    </submittedName>
</protein>
<keyword evidence="4 5" id="KW-0472">Membrane</keyword>
<dbReference type="PANTHER" id="PTHR36985:SF1">
    <property type="entry name" value="TRANSLOCATION AND ASSEMBLY MODULE SUBUNIT TAMB"/>
    <property type="match status" value="1"/>
</dbReference>
<sequence>MKVVTGKRIASYLAIFAVIFLITAAGVYSFFLTDQGREFVVRQIESRLSDPSGVSISLGELSGNLFSEFQLSSLSLLDSEGSWATAEELKVTWSPLDLLIGRLEMEDVSLQSFNMARRPVSVPDADEGDTLSSFSLPVSVELDQLTVETITLQEPVLGREAHLNLSLKLNTQVNDAIYSEVKISRLDGNAGSVEGLFSYHPDFRTLAIDVQMREPQGGLIARTLDLPGYPEITASLFGDGALNAWRGQIRMSADKVFEGDLAISTRGETQIEIDVQGGGILAEDITTSIPVIDSSYIGVEAAIAWDTAADELLINSSRIENTNLSVTAKGEIDLVNNVLSGNVKSTLRDPAALNALIAPASMESAVVELKMEGTFSAVTLDAIIQVGNTAYGDEIAATEATGTFSSKLDLTELKDIPLNGSAAIAGITMLPEELDALIGNAVDVDFAGNFEFSNQRFDMKELKIAGVNLSASGQGHYIASTGRADATANVKIQDLSRLLPATGSLAVTVDFDGRILEQWFGATIGLQTENLDFQDQALTDLIGSTASGTAKIELKEELISISEIEANLPAGKIVGDVAIPSSFETLTANLVASLPELSRLDAFVPTKLAGSGTLTADIDGDMDDPKVSGHIEFENLEAENVAIGRANARYLLEDIFSGPAGNIAGVVDPDNLNISFSSDVSLPGFERLSLDQLLIHDTDNKISGDLSIPFDSTPFTGQLEAVLPEIAAFAALADEKISGNAKILVTLENANEEQSVVFDVTSSSLAAPSYSVLVDALRLKGRSLGSFEDPTVNATIELSNLSVENSKLESVAGSIDGKFSDMNYDFDLEKRAEPVLEMAGGGSVSSNNDGVQFSLSRLNGEFGGKKIALAQPLLLKREEGGMSIDSFALSVGEGKLTGSAALTETSATSNITVLAFPLDLLELVMPDLQITGRLDGEAQLSILETGSTGTFSFAATEIQMEATEFPNTPTFSSHLDGTIAKDKIEFSADISGLEKTALDMSGTVPVTATFTPLKLHIDYDKPVKLNILADSDIKALWPVLSLDTQKATGIFTAKADLNGTLSDPEIQGSVTLKNGSYEHTEYGTVLTNITLDATVKDTETVALDLTASDGRQGTFSSKGSVNISMLDTPKLDLSIRSTNLQALNLEELQVTTDADITIEGTLAALNVGGSITTTDVEIDIGGEAAPNVVNLKVTEVNRPGAEADTVSNRTDLDKNILLALDVNMPRRVFIRGRGLDSEWKGEFKITGTAEDPMIEGYISPVRGQFVFAGKSFVLQEGEIALLGGSSLDPELSLSGRYQNADITATVTIEGPASDPEISFSSDDGLPEDEVISQVLFGKSTGGLTALEAVQLAEAMATLSGSFGSGGGITGFVRNTLGVDVLTARTNADTGAAEVSVGKYVNENVYVGVDQGAEAGSTRAKVQIDLTPNLSLETEMGQTSDSRVGIFWKWDY</sequence>
<proteinExistence type="predicted"/>
<evidence type="ECO:0000256" key="5">
    <source>
        <dbReference type="SAM" id="Phobius"/>
    </source>
</evidence>
<dbReference type="PANTHER" id="PTHR36985">
    <property type="entry name" value="TRANSLOCATION AND ASSEMBLY MODULE SUBUNIT TAMB"/>
    <property type="match status" value="1"/>
</dbReference>
<dbReference type="Proteomes" id="UP001056291">
    <property type="component" value="Chromosome"/>
</dbReference>
<name>A0ABY4W944_9PROT</name>
<accession>A0ABY4W944</accession>
<reference evidence="7" key="1">
    <citation type="submission" date="2022-06" db="EMBL/GenBank/DDBJ databases">
        <title>Sneathiella actinostolidae sp. nov., isolated from a sea anemonein the Western Pacific Ocean.</title>
        <authorList>
            <person name="Wei M.J."/>
        </authorList>
    </citation>
    <scope>NUCLEOTIDE SEQUENCE</scope>
    <source>
        <strain evidence="7">PHK-P5</strain>
    </source>
</reference>